<evidence type="ECO:0000313" key="3">
    <source>
        <dbReference type="EMBL" id="KUK44537.1"/>
    </source>
</evidence>
<dbReference type="NCBIfam" id="TIGR00040">
    <property type="entry name" value="yfcE"/>
    <property type="match status" value="1"/>
</dbReference>
<proteinExistence type="inferred from homology"/>
<accession>A0A101ILU6</accession>
<dbReference type="Pfam" id="PF12850">
    <property type="entry name" value="Metallophos_2"/>
    <property type="match status" value="1"/>
</dbReference>
<dbReference type="EMBL" id="LGHB01000001">
    <property type="protein sequence ID" value="KUK97592.1"/>
    <property type="molecule type" value="Genomic_DNA"/>
</dbReference>
<evidence type="ECO:0000256" key="1">
    <source>
        <dbReference type="RuleBase" id="RU362039"/>
    </source>
</evidence>
<dbReference type="GO" id="GO:0016787">
    <property type="term" value="F:hydrolase activity"/>
    <property type="evidence" value="ECO:0007669"/>
    <property type="project" value="UniProtKB-UniRule"/>
</dbReference>
<comment type="caution">
    <text evidence="4">The sequence shown here is derived from an EMBL/GenBank/DDBJ whole genome shotgun (WGS) entry which is preliminary data.</text>
</comment>
<dbReference type="InterPro" id="IPR029052">
    <property type="entry name" value="Metallo-depent_PP-like"/>
</dbReference>
<sequence length="177" mass="19457">MLIGLLSDSHDNFPGLQQALEIFKKRKVEMILHAGDVIAPGMCRAFEGWEGDLFLVYGNNDGDRTGLKRDFARAGGEFLDDFGEVEADGLRIALLHGTYEPLVRGLVESGLYDVVVRGHDHHVRVVPGETLMINPGEVWGHFTGRKTVAILDTSSLATDIVEMGSRPSILDMTGRRP</sequence>
<dbReference type="GO" id="GO:0046872">
    <property type="term" value="F:metal ion binding"/>
    <property type="evidence" value="ECO:0007669"/>
    <property type="project" value="UniProtKB-KW"/>
</dbReference>
<dbReference type="InterPro" id="IPR053193">
    <property type="entry name" value="MetalloPDE_YfcE-like"/>
</dbReference>
<evidence type="ECO:0000313" key="5">
    <source>
        <dbReference type="Proteomes" id="UP000053961"/>
    </source>
</evidence>
<gene>
    <name evidence="3" type="ORF">XD72_1077</name>
    <name evidence="4" type="ORF">XE07_0006</name>
</gene>
<name>A0A101ILU6_9EURY</name>
<dbReference type="SUPFAM" id="SSF56300">
    <property type="entry name" value="Metallo-dependent phosphatases"/>
    <property type="match status" value="1"/>
</dbReference>
<organism evidence="4 5">
    <name type="scientific">Methanothrix harundinacea</name>
    <dbReference type="NCBI Taxonomy" id="301375"/>
    <lineage>
        <taxon>Archaea</taxon>
        <taxon>Methanobacteriati</taxon>
        <taxon>Methanobacteriota</taxon>
        <taxon>Stenosarchaea group</taxon>
        <taxon>Methanomicrobia</taxon>
        <taxon>Methanotrichales</taxon>
        <taxon>Methanotrichaceae</taxon>
        <taxon>Methanothrix</taxon>
    </lineage>
</organism>
<dbReference type="Proteomes" id="UP000057043">
    <property type="component" value="Unassembled WGS sequence"/>
</dbReference>
<dbReference type="PATRIC" id="fig|301375.6.peg.1004"/>
<dbReference type="PANTHER" id="PTHR43165:SF1">
    <property type="entry name" value="PHOSPHODIESTERASE MJ0936"/>
    <property type="match status" value="1"/>
</dbReference>
<evidence type="ECO:0000313" key="6">
    <source>
        <dbReference type="Proteomes" id="UP000057043"/>
    </source>
</evidence>
<reference evidence="4" key="1">
    <citation type="journal article" date="2015" name="MBio">
        <title>Genome-resolved metagenomic analysis reveals roles for candidate phyla and other microbial community members in biogeochemical transformations in oil reservoirs.</title>
        <authorList>
            <person name="Hu P."/>
            <person name="Tom L."/>
            <person name="Singh A."/>
            <person name="Thomas B.C."/>
            <person name="Baker B.J."/>
            <person name="Piceno Y.M."/>
            <person name="Andersen G.L."/>
            <person name="Banfield J.F."/>
        </authorList>
    </citation>
    <scope>NUCLEOTIDE SEQUENCE [LARGE SCALE GENOMIC DNA]</scope>
    <source>
        <strain evidence="4">56_747</strain>
    </source>
</reference>
<evidence type="ECO:0000259" key="2">
    <source>
        <dbReference type="Pfam" id="PF12850"/>
    </source>
</evidence>
<protein>
    <recommendedName>
        <fullName evidence="1">Phosphoesterase</fullName>
        <ecNumber evidence="1">3.1.4.-</ecNumber>
    </recommendedName>
</protein>
<feature type="domain" description="Calcineurin-like phosphoesterase" evidence="2">
    <location>
        <begin position="1"/>
        <end position="154"/>
    </location>
</feature>
<dbReference type="EMBL" id="LGFT01000022">
    <property type="protein sequence ID" value="KUK44537.1"/>
    <property type="molecule type" value="Genomic_DNA"/>
</dbReference>
<comment type="cofactor">
    <cofactor evidence="1">
        <name>a divalent metal cation</name>
        <dbReference type="ChEBI" id="CHEBI:60240"/>
    </cofactor>
</comment>
<dbReference type="CDD" id="cd00841">
    <property type="entry name" value="MPP_YfcE"/>
    <property type="match status" value="1"/>
</dbReference>
<dbReference type="InterPro" id="IPR024654">
    <property type="entry name" value="Calcineurin-like_PHP_lpxH"/>
</dbReference>
<dbReference type="Proteomes" id="UP000053961">
    <property type="component" value="Unassembled WGS sequence"/>
</dbReference>
<comment type="similarity">
    <text evidence="1">Belongs to the metallophosphoesterase superfamily. YfcE family.</text>
</comment>
<dbReference type="InterPro" id="IPR041802">
    <property type="entry name" value="MPP_YfcE"/>
</dbReference>
<dbReference type="AlphaFoldDB" id="A0A101ILU6"/>
<reference evidence="5 6" key="2">
    <citation type="journal article" date="2015" name="MBio">
        <title>Genome-Resolved Metagenomic Analysis Reveals Roles for Candidate Phyla and Other Microbial Community Members in Biogeochemical Transformations in Oil Reservoirs.</title>
        <authorList>
            <person name="Hu P."/>
            <person name="Tom L."/>
            <person name="Singh A."/>
            <person name="Thomas B.C."/>
            <person name="Baker B.J."/>
            <person name="Piceno Y.M."/>
            <person name="Andersen G.L."/>
            <person name="Banfield J.F."/>
        </authorList>
    </citation>
    <scope>NUCLEOTIDE SEQUENCE [LARGE SCALE GENOMIC DNA]</scope>
    <source>
        <strain evidence="3">57_489</strain>
    </source>
</reference>
<dbReference type="EC" id="3.1.4.-" evidence="1"/>
<dbReference type="PANTHER" id="PTHR43165">
    <property type="entry name" value="METALLOPHOSPHOESTERASE"/>
    <property type="match status" value="1"/>
</dbReference>
<keyword evidence="1" id="KW-0479">Metal-binding</keyword>
<dbReference type="Gene3D" id="3.60.21.10">
    <property type="match status" value="1"/>
</dbReference>
<dbReference type="InterPro" id="IPR000979">
    <property type="entry name" value="Phosphodiesterase_MJ0936/Vps29"/>
</dbReference>
<evidence type="ECO:0000313" key="4">
    <source>
        <dbReference type="EMBL" id="KUK97592.1"/>
    </source>
</evidence>